<dbReference type="GO" id="GO:0046983">
    <property type="term" value="F:protein dimerization activity"/>
    <property type="evidence" value="ECO:0007669"/>
    <property type="project" value="InterPro"/>
</dbReference>
<name>A0A803N5S5_CHEQI</name>
<dbReference type="GO" id="GO:0005634">
    <property type="term" value="C:nucleus"/>
    <property type="evidence" value="ECO:0007669"/>
    <property type="project" value="UniProtKB-SubCell"/>
</dbReference>
<dbReference type="SUPFAM" id="SSF47459">
    <property type="entry name" value="HLH, helix-loop-helix DNA-binding domain"/>
    <property type="match status" value="1"/>
</dbReference>
<dbReference type="GO" id="GO:0000978">
    <property type="term" value="F:RNA polymerase II cis-regulatory region sequence-specific DNA binding"/>
    <property type="evidence" value="ECO:0007669"/>
    <property type="project" value="TreeGrafter"/>
</dbReference>
<dbReference type="GO" id="GO:0000981">
    <property type="term" value="F:DNA-binding transcription factor activity, RNA polymerase II-specific"/>
    <property type="evidence" value="ECO:0007669"/>
    <property type="project" value="TreeGrafter"/>
</dbReference>
<organism evidence="7 8">
    <name type="scientific">Chenopodium quinoa</name>
    <name type="common">Quinoa</name>
    <dbReference type="NCBI Taxonomy" id="63459"/>
    <lineage>
        <taxon>Eukaryota</taxon>
        <taxon>Viridiplantae</taxon>
        <taxon>Streptophyta</taxon>
        <taxon>Embryophyta</taxon>
        <taxon>Tracheophyta</taxon>
        <taxon>Spermatophyta</taxon>
        <taxon>Magnoliopsida</taxon>
        <taxon>eudicotyledons</taxon>
        <taxon>Gunneridae</taxon>
        <taxon>Pentapetalae</taxon>
        <taxon>Caryophyllales</taxon>
        <taxon>Chenopodiaceae</taxon>
        <taxon>Chenopodioideae</taxon>
        <taxon>Atripliceae</taxon>
        <taxon>Chenopodium</taxon>
    </lineage>
</organism>
<keyword evidence="5" id="KW-0539">Nucleus</keyword>
<dbReference type="InterPro" id="IPR036638">
    <property type="entry name" value="HLH_DNA-bd_sf"/>
</dbReference>
<dbReference type="InterPro" id="IPR045843">
    <property type="entry name" value="IND-like"/>
</dbReference>
<evidence type="ECO:0000259" key="6">
    <source>
        <dbReference type="PROSITE" id="PS50888"/>
    </source>
</evidence>
<comment type="subcellular location">
    <subcellularLocation>
        <location evidence="1">Nucleus</location>
    </subcellularLocation>
</comment>
<evidence type="ECO:0000256" key="2">
    <source>
        <dbReference type="ARBA" id="ARBA00023015"/>
    </source>
</evidence>
<sequence>MPTPIENLSLATPHLLDYRWNLPCDDSIKNDILLNQPYKPTIKDVRKSVTGAKLAQRNSVLGNKASLEASRANKKRKVIEQFVDTRKYKAPVKRSQKLSEKISALQELVSPYGKTDTASVLQEACIYIKIIHQEIRRLSISYFELRSALQAQFQGDAERQSDLQSKGLCLVPVSTMKSITRESWVVDHQTASRTFKRSTYEFN</sequence>
<keyword evidence="2" id="KW-0805">Transcription regulation</keyword>
<evidence type="ECO:0000256" key="1">
    <source>
        <dbReference type="ARBA" id="ARBA00004123"/>
    </source>
</evidence>
<dbReference type="Gramene" id="AUR62040948-RA">
    <property type="protein sequence ID" value="AUR62040948-RA:cds"/>
    <property type="gene ID" value="AUR62040948"/>
</dbReference>
<evidence type="ECO:0000256" key="4">
    <source>
        <dbReference type="ARBA" id="ARBA00023163"/>
    </source>
</evidence>
<keyword evidence="3" id="KW-0238">DNA-binding</keyword>
<proteinExistence type="predicted"/>
<dbReference type="Gene3D" id="4.10.280.10">
    <property type="entry name" value="Helix-loop-helix DNA-binding domain"/>
    <property type="match status" value="1"/>
</dbReference>
<protein>
    <recommendedName>
        <fullName evidence="6">BHLH domain-containing protein</fullName>
    </recommendedName>
</protein>
<feature type="domain" description="BHLH" evidence="6">
    <location>
        <begin position="82"/>
        <end position="131"/>
    </location>
</feature>
<dbReference type="InterPro" id="IPR045239">
    <property type="entry name" value="bHLH95_bHLH"/>
</dbReference>
<dbReference type="PROSITE" id="PS50888">
    <property type="entry name" value="BHLH"/>
    <property type="match status" value="1"/>
</dbReference>
<evidence type="ECO:0000256" key="3">
    <source>
        <dbReference type="ARBA" id="ARBA00023125"/>
    </source>
</evidence>
<evidence type="ECO:0000313" key="8">
    <source>
        <dbReference type="Proteomes" id="UP000596660"/>
    </source>
</evidence>
<dbReference type="PANTHER" id="PTHR16223">
    <property type="entry name" value="TRANSCRIPTION FACTOR BHLH83-RELATED"/>
    <property type="match status" value="1"/>
</dbReference>
<dbReference type="InterPro" id="IPR011598">
    <property type="entry name" value="bHLH_dom"/>
</dbReference>
<dbReference type="CDD" id="cd11393">
    <property type="entry name" value="bHLH_AtbHLH_like"/>
    <property type="match status" value="1"/>
</dbReference>
<reference evidence="7" key="1">
    <citation type="journal article" date="2017" name="Nature">
        <title>The genome of Chenopodium quinoa.</title>
        <authorList>
            <person name="Jarvis D.E."/>
            <person name="Ho Y.S."/>
            <person name="Lightfoot D.J."/>
            <person name="Schmoeckel S.M."/>
            <person name="Li B."/>
            <person name="Borm T.J.A."/>
            <person name="Ohyanagi H."/>
            <person name="Mineta K."/>
            <person name="Michell C.T."/>
            <person name="Saber N."/>
            <person name="Kharbatia N.M."/>
            <person name="Rupper R.R."/>
            <person name="Sharp A.R."/>
            <person name="Dally N."/>
            <person name="Boughton B.A."/>
            <person name="Woo Y.H."/>
            <person name="Gao G."/>
            <person name="Schijlen E.G.W.M."/>
            <person name="Guo X."/>
            <person name="Momin A.A."/>
            <person name="Negrao S."/>
            <person name="Al-Babili S."/>
            <person name="Gehring C."/>
            <person name="Roessner U."/>
            <person name="Jung C."/>
            <person name="Murphy K."/>
            <person name="Arold S.T."/>
            <person name="Gojobori T."/>
            <person name="van der Linden C.G."/>
            <person name="van Loo E.N."/>
            <person name="Jellen E.N."/>
            <person name="Maughan P.J."/>
            <person name="Tester M."/>
        </authorList>
    </citation>
    <scope>NUCLEOTIDE SEQUENCE [LARGE SCALE GENOMIC DNA]</scope>
    <source>
        <strain evidence="7">cv. PI 614886</strain>
    </source>
</reference>
<dbReference type="AlphaFoldDB" id="A0A803N5S5"/>
<keyword evidence="4" id="KW-0804">Transcription</keyword>
<evidence type="ECO:0000313" key="7">
    <source>
        <dbReference type="EnsemblPlants" id="AUR62040948-RA:cds"/>
    </source>
</evidence>
<dbReference type="PANTHER" id="PTHR16223:SF138">
    <property type="entry name" value="TRANSCRIPTION FACTOR BHLH103-LIKE"/>
    <property type="match status" value="1"/>
</dbReference>
<evidence type="ECO:0000256" key="5">
    <source>
        <dbReference type="ARBA" id="ARBA00023242"/>
    </source>
</evidence>
<reference evidence="7" key="2">
    <citation type="submission" date="2021-03" db="UniProtKB">
        <authorList>
            <consortium name="EnsemblPlants"/>
        </authorList>
    </citation>
    <scope>IDENTIFICATION</scope>
</reference>
<accession>A0A803N5S5</accession>
<dbReference type="OMA" id="TFKRSTY"/>
<dbReference type="Proteomes" id="UP000596660">
    <property type="component" value="Unplaced"/>
</dbReference>
<keyword evidence="8" id="KW-1185">Reference proteome</keyword>
<dbReference type="EnsemblPlants" id="AUR62040948-RA">
    <property type="protein sequence ID" value="AUR62040948-RA:cds"/>
    <property type="gene ID" value="AUR62040948"/>
</dbReference>